<dbReference type="PANTHER" id="PTHR43215:SF14">
    <property type="entry name" value="RADIAL SPOKE HEAD 1 HOMOLOG"/>
    <property type="match status" value="1"/>
</dbReference>
<dbReference type="GeneID" id="14909858"/>
<dbReference type="GO" id="GO:0032259">
    <property type="term" value="P:methylation"/>
    <property type="evidence" value="ECO:0007669"/>
    <property type="project" value="UniProtKB-KW"/>
</dbReference>
<dbReference type="STRING" id="857967.G0QM74"/>
<dbReference type="GO" id="GO:0016301">
    <property type="term" value="F:kinase activity"/>
    <property type="evidence" value="ECO:0007669"/>
    <property type="project" value="UniProtKB-KW"/>
</dbReference>
<protein>
    <submittedName>
        <fullName evidence="2">Protein kinase domain protein</fullName>
        <ecNumber evidence="2">2.1.1.43</ecNumber>
        <ecNumber evidence="2">3.1.11.5</ecNumber>
    </submittedName>
</protein>
<keyword evidence="2" id="KW-0489">Methyltransferase</keyword>
<dbReference type="OrthoDB" id="299374at2759"/>
<dbReference type="Pfam" id="PF02493">
    <property type="entry name" value="MORN"/>
    <property type="match status" value="5"/>
</dbReference>
<reference evidence="2 3" key="1">
    <citation type="submission" date="2011-07" db="EMBL/GenBank/DDBJ databases">
        <authorList>
            <person name="Coyne R."/>
            <person name="Brami D."/>
            <person name="Johnson J."/>
            <person name="Hostetler J."/>
            <person name="Hannick L."/>
            <person name="Clark T."/>
            <person name="Cassidy-Hanley D."/>
            <person name="Inman J."/>
        </authorList>
    </citation>
    <scope>NUCLEOTIDE SEQUENCE [LARGE SCALE GENOMIC DNA]</scope>
    <source>
        <strain evidence="2 3">G5</strain>
    </source>
</reference>
<dbReference type="SUPFAM" id="SSF82185">
    <property type="entry name" value="Histone H3 K4-specific methyltransferase SET7/9 N-terminal domain"/>
    <property type="match status" value="2"/>
</dbReference>
<dbReference type="PANTHER" id="PTHR43215">
    <property type="entry name" value="RADIAL SPOKE HEAD 1 HOMOLOG"/>
    <property type="match status" value="1"/>
</dbReference>
<name>G0QM74_ICHMU</name>
<organism evidence="2 3">
    <name type="scientific">Ichthyophthirius multifiliis</name>
    <name type="common">White spot disease agent</name>
    <name type="synonym">Ich</name>
    <dbReference type="NCBI Taxonomy" id="5932"/>
    <lineage>
        <taxon>Eukaryota</taxon>
        <taxon>Sar</taxon>
        <taxon>Alveolata</taxon>
        <taxon>Ciliophora</taxon>
        <taxon>Intramacronucleata</taxon>
        <taxon>Oligohymenophorea</taxon>
        <taxon>Hymenostomatida</taxon>
        <taxon>Ophryoglenina</taxon>
        <taxon>Ichthyophthirius</taxon>
    </lineage>
</organism>
<proteinExistence type="predicted"/>
<keyword evidence="2" id="KW-0418">Kinase</keyword>
<keyword evidence="2" id="KW-0378">Hydrolase</keyword>
<dbReference type="InParanoid" id="G0QM74"/>
<keyword evidence="1" id="KW-0677">Repeat</keyword>
<dbReference type="GO" id="GO:0008168">
    <property type="term" value="F:methyltransferase activity"/>
    <property type="evidence" value="ECO:0007669"/>
    <property type="project" value="UniProtKB-KW"/>
</dbReference>
<dbReference type="eggNOG" id="KOG0229">
    <property type="taxonomic scope" value="Eukaryota"/>
</dbReference>
<gene>
    <name evidence="2" type="ORF">IMG5_045920</name>
</gene>
<dbReference type="Gene3D" id="2.20.110.10">
    <property type="entry name" value="Histone H3 K4-specific methyltransferase SET7/9 N-terminal domain"/>
    <property type="match status" value="2"/>
</dbReference>
<keyword evidence="3" id="KW-1185">Reference proteome</keyword>
<dbReference type="EC" id="3.1.11.5" evidence="2"/>
<dbReference type="EC" id="2.1.1.43" evidence="2"/>
<dbReference type="SMART" id="SM00698">
    <property type="entry name" value="MORN"/>
    <property type="match status" value="4"/>
</dbReference>
<sequence length="376" mass="44787">MQIKEYYGNIIFNILSQMVEIIEEKRKDLNSMKIYINQEIITDYKDQAQNYKKLILMQKQRQYILKIKQRLNDINYNKQQQQQQQQIIIIIIIILYKVINVFQNNNLNIYAIFIQIKTFLASDQVQQILIKYRSLNSQQQQNNESLYTLLQTNNLYNSLNHLKYETKAKLSYNFNFNIYFLKNSSQNNKQSTIIQPQLNTSKKIYNIYNYTYLLKGIEYIIETYQNNQKYEGQKLNGMRHGKGKFSYQDGGYYNGEWFENKMHGKGTLYYASGNPAYEGDWIEDKFEGYGILYNENPLNLDQQLFEYKNLDNVDEYWIKYDGQFKDDNKEGFGTLFLSNGEKFCGLFQRDNANGTGSFFCKDGNIINGKWDQNKLM</sequence>
<dbReference type="AlphaFoldDB" id="G0QM74"/>
<evidence type="ECO:0000313" key="2">
    <source>
        <dbReference type="EMBL" id="EGR33677.1"/>
    </source>
</evidence>
<dbReference type="InterPro" id="IPR003409">
    <property type="entry name" value="MORN"/>
</dbReference>
<dbReference type="EMBL" id="GL983406">
    <property type="protein sequence ID" value="EGR33677.1"/>
    <property type="molecule type" value="Genomic_DNA"/>
</dbReference>
<dbReference type="RefSeq" id="XP_004037663.1">
    <property type="nucleotide sequence ID" value="XM_004037615.1"/>
</dbReference>
<accession>G0QM74</accession>
<dbReference type="Proteomes" id="UP000008983">
    <property type="component" value="Unassembled WGS sequence"/>
</dbReference>
<evidence type="ECO:0000256" key="1">
    <source>
        <dbReference type="ARBA" id="ARBA00022737"/>
    </source>
</evidence>
<keyword evidence="2" id="KW-0808">Transferase</keyword>
<evidence type="ECO:0000313" key="3">
    <source>
        <dbReference type="Proteomes" id="UP000008983"/>
    </source>
</evidence>
<dbReference type="GO" id="GO:0008854">
    <property type="term" value="F:exodeoxyribonuclease V activity"/>
    <property type="evidence" value="ECO:0007669"/>
    <property type="project" value="UniProtKB-EC"/>
</dbReference>